<dbReference type="FunCoup" id="A0A6I9V4C7">
    <property type="interactions" value="2"/>
</dbReference>
<evidence type="ECO:0000313" key="4">
    <source>
        <dbReference type="RefSeq" id="XP_011203385.2"/>
    </source>
</evidence>
<dbReference type="Pfam" id="PF05267">
    <property type="entry name" value="DUF725"/>
    <property type="match status" value="1"/>
</dbReference>
<proteinExistence type="predicted"/>
<dbReference type="OrthoDB" id="7980281at2759"/>
<dbReference type="KEGG" id="bdr:105226256"/>
<evidence type="ECO:0000256" key="1">
    <source>
        <dbReference type="SAM" id="SignalP"/>
    </source>
</evidence>
<sequence>MQAATLAIFALALIGNTVAGPPTSVARAKADNVILNLLAESNLLGSSADPAITTECFNHFMPILNQISTNFSLQYEQCVSVATQATANLTTSAAQGRATFVNVTAAICSAFTSCNSDTDNLDFFNCYAAAASADVNEIYNLSADASNAAISLKGGLQQIKDTEKICTNNAQLTYTEQTAETYKELNACFVNGLPAVSTVAAN</sequence>
<dbReference type="AlphaFoldDB" id="A0A6I9V4C7"/>
<reference evidence="4" key="1">
    <citation type="submission" date="2025-08" db="UniProtKB">
        <authorList>
            <consortium name="RefSeq"/>
        </authorList>
    </citation>
    <scope>IDENTIFICATION</scope>
    <source>
        <tissue evidence="4">Adult</tissue>
    </source>
</reference>
<evidence type="ECO:0000313" key="3">
    <source>
        <dbReference type="Proteomes" id="UP001652620"/>
    </source>
</evidence>
<organism evidence="3 4">
    <name type="scientific">Bactrocera dorsalis</name>
    <name type="common">Oriental fruit fly</name>
    <name type="synonym">Dacus dorsalis</name>
    <dbReference type="NCBI Taxonomy" id="27457"/>
    <lineage>
        <taxon>Eukaryota</taxon>
        <taxon>Metazoa</taxon>
        <taxon>Ecdysozoa</taxon>
        <taxon>Arthropoda</taxon>
        <taxon>Hexapoda</taxon>
        <taxon>Insecta</taxon>
        <taxon>Pterygota</taxon>
        <taxon>Neoptera</taxon>
        <taxon>Endopterygota</taxon>
        <taxon>Diptera</taxon>
        <taxon>Brachycera</taxon>
        <taxon>Muscomorpha</taxon>
        <taxon>Tephritoidea</taxon>
        <taxon>Tephritidae</taxon>
        <taxon>Bactrocera</taxon>
        <taxon>Bactrocera</taxon>
    </lineage>
</organism>
<keyword evidence="1" id="KW-0732">Signal</keyword>
<dbReference type="GeneID" id="105226256"/>
<evidence type="ECO:0000259" key="2">
    <source>
        <dbReference type="Pfam" id="PF05267"/>
    </source>
</evidence>
<feature type="chain" id="PRO_5046333483" evidence="1">
    <location>
        <begin position="20"/>
        <end position="202"/>
    </location>
</feature>
<feature type="signal peptide" evidence="1">
    <location>
        <begin position="1"/>
        <end position="19"/>
    </location>
</feature>
<dbReference type="InterPro" id="IPR007931">
    <property type="entry name" value="TsetseEP"/>
</dbReference>
<protein>
    <submittedName>
        <fullName evidence="4">Protein TsetseEP</fullName>
    </submittedName>
</protein>
<dbReference type="Proteomes" id="UP001652620">
    <property type="component" value="Chromosome 3"/>
</dbReference>
<name>A0A6I9V4C7_BACDO</name>
<dbReference type="InParanoid" id="A0A6I9V4C7"/>
<dbReference type="RefSeq" id="XP_011203385.2">
    <property type="nucleotide sequence ID" value="XM_011205083.3"/>
</dbReference>
<feature type="domain" description="Protein TsetseEP" evidence="2">
    <location>
        <begin position="53"/>
        <end position="171"/>
    </location>
</feature>
<keyword evidence="3" id="KW-1185">Reference proteome</keyword>
<accession>A0A6I9V4C7</accession>
<gene>
    <name evidence="4" type="primary">LOC105226256</name>
</gene>